<reference evidence="2" key="1">
    <citation type="submission" date="2021-01" db="EMBL/GenBank/DDBJ databases">
        <title>Whole genome shotgun sequence of Planosporangium mesophilum NBRC 109066.</title>
        <authorList>
            <person name="Komaki H."/>
            <person name="Tamura T."/>
        </authorList>
    </citation>
    <scope>NUCLEOTIDE SEQUENCE</scope>
    <source>
        <strain evidence="2">NBRC 109066</strain>
    </source>
</reference>
<name>A0A8J3T4I1_9ACTN</name>
<dbReference type="InterPro" id="IPR036628">
    <property type="entry name" value="Clp_N_dom_sf"/>
</dbReference>
<feature type="compositionally biased region" description="Basic and acidic residues" evidence="1">
    <location>
        <begin position="1"/>
        <end position="12"/>
    </location>
</feature>
<evidence type="ECO:0000256" key="1">
    <source>
        <dbReference type="SAM" id="MobiDB-lite"/>
    </source>
</evidence>
<gene>
    <name evidence="2" type="ORF">Pme01_00070</name>
</gene>
<dbReference type="Gene3D" id="1.10.1780.10">
    <property type="entry name" value="Clp, N-terminal domain"/>
    <property type="match status" value="2"/>
</dbReference>
<accession>A0A8J3T4I1</accession>
<protein>
    <submittedName>
        <fullName evidence="2">Uncharacterized protein</fullName>
    </submittedName>
</protein>
<feature type="region of interest" description="Disordered" evidence="1">
    <location>
        <begin position="1"/>
        <end position="33"/>
    </location>
</feature>
<organism evidence="2 3">
    <name type="scientific">Planosporangium mesophilum</name>
    <dbReference type="NCBI Taxonomy" id="689768"/>
    <lineage>
        <taxon>Bacteria</taxon>
        <taxon>Bacillati</taxon>
        <taxon>Actinomycetota</taxon>
        <taxon>Actinomycetes</taxon>
        <taxon>Micromonosporales</taxon>
        <taxon>Micromonosporaceae</taxon>
        <taxon>Planosporangium</taxon>
    </lineage>
</organism>
<evidence type="ECO:0000313" key="2">
    <source>
        <dbReference type="EMBL" id="GII20410.1"/>
    </source>
</evidence>
<proteinExistence type="predicted"/>
<dbReference type="EMBL" id="BOON01000001">
    <property type="protein sequence ID" value="GII20410.1"/>
    <property type="molecule type" value="Genomic_DNA"/>
</dbReference>
<dbReference type="AlphaFoldDB" id="A0A8J3T4I1"/>
<comment type="caution">
    <text evidence="2">The sequence shown here is derived from an EMBL/GenBank/DDBJ whole genome shotgun (WGS) entry which is preliminary data.</text>
</comment>
<sequence>MALGSRMRDLRRGLGRTGQQPEPSPPPVTADTVSDCDLEVDGGLREAYWQVFGVPHGEGPVATTWSPDARQALRRALVAAGNDGGYWAGRRYLFDAILADPGNRAHALLSRCRVDPSMVRTATRADENVSAEDQPRLPVVESLQTFGVVPARNATRPSRLLARILTAGASRLADADPVLYVMEMEAIRQAVRLGNSRVTTAHLVLATLVLHEELVTAGPWEPETVGALGSAGAILAARGVTSFSVGRHLATLSSFGDAAPKQRHRAWRTNPKHPKWTVAAAQAAEATRNASPQGQEDVSAGTARLFVSALADADDDAVRMLHRLSIDPAAVVKEAERLIAPQ</sequence>
<dbReference type="Proteomes" id="UP000599074">
    <property type="component" value="Unassembled WGS sequence"/>
</dbReference>
<evidence type="ECO:0000313" key="3">
    <source>
        <dbReference type="Proteomes" id="UP000599074"/>
    </source>
</evidence>
<keyword evidence="3" id="KW-1185">Reference proteome</keyword>